<dbReference type="Pfam" id="PF05235">
    <property type="entry name" value="CHAD"/>
    <property type="match status" value="1"/>
</dbReference>
<dbReference type="Pfam" id="PF01928">
    <property type="entry name" value="CYTH"/>
    <property type="match status" value="1"/>
</dbReference>
<dbReference type="PANTHER" id="PTHR39569">
    <property type="entry name" value="INORGANIC TRIPHOSPHATASE"/>
    <property type="match status" value="1"/>
</dbReference>
<proteinExistence type="predicted"/>
<dbReference type="KEGG" id="rhy:RD110_20160"/>
<dbReference type="SUPFAM" id="SSF55154">
    <property type="entry name" value="CYTH-like phosphatases"/>
    <property type="match status" value="1"/>
</dbReference>
<evidence type="ECO:0000313" key="3">
    <source>
        <dbReference type="EMBL" id="APW39241.1"/>
    </source>
</evidence>
<dbReference type="InterPro" id="IPR023577">
    <property type="entry name" value="CYTH_domain"/>
</dbReference>
<sequence>MEIEFKLAVPAERLEEVEQALRAQKTSRTRLQARYFDTADAALARHGVVLRLRKEGTHWVQTAKAVVEGQGALHRLEHNVTLDGRAAKAVPDPLRHADSPVGKLLGKALGDAACPLGETLSTDIWRLARHERLGETTVELALDVGQVMGGLAEDGRPRSSAVCELELELVQGRVEDLVEIARGWCERHGLWLSTLSKAERGQRLAHAADQGYAVRAEPPQLAGKTGAQVSGPAFQRAVLAACLAQVLPNASELASGNTDAEVVHQLRVGIRRLRTALRELGAFAPEPAPQFDASWEPALTAVFRRLGAQRDTALLLTEMAPRLKAAGAPEIRIPRSGTKAVDIRAVVRAVSFQVALVGLIGLAAPTDQPAPGGDDDLRRLLKKRLRKLQHQLLADGARFESLPVSAQHRMRKRLKRLRYLAEFAAPLFDAKAAAHDIAHLEPAQDALGAFNDANVALARYREAAVKDPGAWFAVGWLVAQQGRMARACRKALQRLGKLHGFWDKAGGG</sequence>
<feature type="domain" description="CYTH" evidence="1">
    <location>
        <begin position="1"/>
        <end position="208"/>
    </location>
</feature>
<feature type="domain" description="CHAD" evidence="2">
    <location>
        <begin position="228"/>
        <end position="507"/>
    </location>
</feature>
<dbReference type="RefSeq" id="WP_076201481.1">
    <property type="nucleotide sequence ID" value="NZ_CP019236.1"/>
</dbReference>
<dbReference type="InterPro" id="IPR033469">
    <property type="entry name" value="CYTH-like_dom_sf"/>
</dbReference>
<dbReference type="CDD" id="cd07756">
    <property type="entry name" value="CYTH-like_Pase_CHAD"/>
    <property type="match status" value="1"/>
</dbReference>
<gene>
    <name evidence="3" type="ORF">RD110_20160</name>
</gene>
<dbReference type="InterPro" id="IPR039013">
    <property type="entry name" value="YgiF"/>
</dbReference>
<dbReference type="GO" id="GO:0050355">
    <property type="term" value="F:inorganic triphosphate phosphatase activity"/>
    <property type="evidence" value="ECO:0007669"/>
    <property type="project" value="InterPro"/>
</dbReference>
<dbReference type="SMART" id="SM01118">
    <property type="entry name" value="CYTH"/>
    <property type="match status" value="1"/>
</dbReference>
<dbReference type="AlphaFoldDB" id="A0A1P8JZX8"/>
<dbReference type="Proteomes" id="UP000186609">
    <property type="component" value="Chromosome"/>
</dbReference>
<evidence type="ECO:0000259" key="1">
    <source>
        <dbReference type="PROSITE" id="PS51707"/>
    </source>
</evidence>
<evidence type="ECO:0000259" key="2">
    <source>
        <dbReference type="PROSITE" id="PS51708"/>
    </source>
</evidence>
<dbReference type="GO" id="GO:0046872">
    <property type="term" value="F:metal ion binding"/>
    <property type="evidence" value="ECO:0007669"/>
    <property type="project" value="TreeGrafter"/>
</dbReference>
<dbReference type="PROSITE" id="PS51707">
    <property type="entry name" value="CYTH"/>
    <property type="match status" value="1"/>
</dbReference>
<reference evidence="3 4" key="1">
    <citation type="submission" date="2017-01" db="EMBL/GenBank/DDBJ databases">
        <authorList>
            <person name="Mah S.A."/>
            <person name="Swanson W.J."/>
            <person name="Moy G.W."/>
            <person name="Vacquier V.D."/>
        </authorList>
    </citation>
    <scope>NUCLEOTIDE SEQUENCE [LARGE SCALE GENOMIC DNA]</scope>
    <source>
        <strain evidence="3 4">DCY110</strain>
    </source>
</reference>
<protein>
    <recommendedName>
        <fullName evidence="5">Inorganic triphosphatase</fullName>
    </recommendedName>
</protein>
<dbReference type="InterPro" id="IPR038186">
    <property type="entry name" value="CHAD_dom_sf"/>
</dbReference>
<organism evidence="3 4">
    <name type="scientific">Rhodoferax koreensis</name>
    <dbReference type="NCBI Taxonomy" id="1842727"/>
    <lineage>
        <taxon>Bacteria</taxon>
        <taxon>Pseudomonadati</taxon>
        <taxon>Pseudomonadota</taxon>
        <taxon>Betaproteobacteria</taxon>
        <taxon>Burkholderiales</taxon>
        <taxon>Comamonadaceae</taxon>
        <taxon>Rhodoferax</taxon>
    </lineage>
</organism>
<dbReference type="PANTHER" id="PTHR39569:SF1">
    <property type="entry name" value="INORGANIC TRIPHOSPHATASE"/>
    <property type="match status" value="1"/>
</dbReference>
<evidence type="ECO:0008006" key="5">
    <source>
        <dbReference type="Google" id="ProtNLM"/>
    </source>
</evidence>
<accession>A0A1P8JZX8</accession>
<evidence type="ECO:0000313" key="4">
    <source>
        <dbReference type="Proteomes" id="UP000186609"/>
    </source>
</evidence>
<name>A0A1P8JZX8_9BURK</name>
<dbReference type="Gene3D" id="2.40.320.10">
    <property type="entry name" value="Hypothetical Protein Pfu-838710-001"/>
    <property type="match status" value="1"/>
</dbReference>
<dbReference type="EMBL" id="CP019236">
    <property type="protein sequence ID" value="APW39241.1"/>
    <property type="molecule type" value="Genomic_DNA"/>
</dbReference>
<dbReference type="SMART" id="SM00880">
    <property type="entry name" value="CHAD"/>
    <property type="match status" value="1"/>
</dbReference>
<dbReference type="InterPro" id="IPR007899">
    <property type="entry name" value="CHAD_dom"/>
</dbReference>
<dbReference type="OrthoDB" id="3034217at2"/>
<keyword evidence="4" id="KW-1185">Reference proteome</keyword>
<dbReference type="Gene3D" id="1.40.20.10">
    <property type="entry name" value="CHAD domain"/>
    <property type="match status" value="1"/>
</dbReference>
<dbReference type="STRING" id="1842727.RD110_20160"/>
<dbReference type="PROSITE" id="PS51708">
    <property type="entry name" value="CHAD"/>
    <property type="match status" value="1"/>
</dbReference>